<evidence type="ECO:0000313" key="8">
    <source>
        <dbReference type="Proteomes" id="UP000639338"/>
    </source>
</evidence>
<dbReference type="Proteomes" id="UP000639338">
    <property type="component" value="Unassembled WGS sequence"/>
</dbReference>
<keyword evidence="6" id="KW-0675">Receptor</keyword>
<sequence length="329" mass="38173">MLNDIKPLLYCATVVGCLPHKITGHSFIITKWGIIYDFIMLIIAIFFCGFTMNYFLAEYANPKDKLFVGIRRFIYFLCLITDGIFSLSFNNQITKALNILHAYDVSAKFHKKNHRVVRNFIRALIIIDIIYWTIVGYCSYFCAIKYHLFDAIMHSFYGLTMSIQVFKFCGIMQLVYRRFNHLSQLVLSKVCGLHREWHFLKLNEVWSLHCNLTTAAEEINSAYSYQLLIWIVSLSVNGLSRIYILTMNRNGEIFSKIRDAMFVFACFINLFFIIVSCHLTSQKNNVEAAMYFVVKRLNFTAAKGFINIHLPLLISIAGAMTTYLVILHN</sequence>
<organism evidence="7 8">
    <name type="scientific">Aphidius gifuensis</name>
    <name type="common">Parasitoid wasp</name>
    <dbReference type="NCBI Taxonomy" id="684658"/>
    <lineage>
        <taxon>Eukaryota</taxon>
        <taxon>Metazoa</taxon>
        <taxon>Ecdysozoa</taxon>
        <taxon>Arthropoda</taxon>
        <taxon>Hexapoda</taxon>
        <taxon>Insecta</taxon>
        <taxon>Pterygota</taxon>
        <taxon>Neoptera</taxon>
        <taxon>Endopterygota</taxon>
        <taxon>Hymenoptera</taxon>
        <taxon>Apocrita</taxon>
        <taxon>Ichneumonoidea</taxon>
        <taxon>Braconidae</taxon>
        <taxon>Aphidiinae</taxon>
        <taxon>Aphidius</taxon>
    </lineage>
</organism>
<feature type="transmembrane region" description="Helical" evidence="6">
    <location>
        <begin position="156"/>
        <end position="176"/>
    </location>
</feature>
<evidence type="ECO:0000256" key="4">
    <source>
        <dbReference type="ARBA" id="ARBA00022989"/>
    </source>
</evidence>
<dbReference type="PROSITE" id="PS51257">
    <property type="entry name" value="PROKAR_LIPOPROTEIN"/>
    <property type="match status" value="1"/>
</dbReference>
<feature type="transmembrane region" description="Helical" evidence="6">
    <location>
        <begin position="120"/>
        <end position="144"/>
    </location>
</feature>
<evidence type="ECO:0000256" key="6">
    <source>
        <dbReference type="RuleBase" id="RU363108"/>
    </source>
</evidence>
<evidence type="ECO:0000256" key="3">
    <source>
        <dbReference type="ARBA" id="ARBA00022692"/>
    </source>
</evidence>
<dbReference type="GO" id="GO:0007165">
    <property type="term" value="P:signal transduction"/>
    <property type="evidence" value="ECO:0007669"/>
    <property type="project" value="UniProtKB-KW"/>
</dbReference>
<dbReference type="EMBL" id="JACMRX010000002">
    <property type="protein sequence ID" value="KAF7994581.1"/>
    <property type="molecule type" value="Genomic_DNA"/>
</dbReference>
<keyword evidence="3 6" id="KW-0812">Transmembrane</keyword>
<comment type="function">
    <text evidence="6">Gustatory receptor which mediates acceptance or avoidance behavior, depending on its substrates.</text>
</comment>
<evidence type="ECO:0000256" key="2">
    <source>
        <dbReference type="ARBA" id="ARBA00022475"/>
    </source>
</evidence>
<gene>
    <name evidence="7" type="ORF">HCN44_004053</name>
</gene>
<dbReference type="GO" id="GO:0050909">
    <property type="term" value="P:sensory perception of taste"/>
    <property type="evidence" value="ECO:0007669"/>
    <property type="project" value="InterPro"/>
</dbReference>
<reference evidence="7 8" key="1">
    <citation type="submission" date="2020-08" db="EMBL/GenBank/DDBJ databases">
        <title>Aphidius gifuensis genome sequencing and assembly.</title>
        <authorList>
            <person name="Du Z."/>
        </authorList>
    </citation>
    <scope>NUCLEOTIDE SEQUENCE [LARGE SCALE GENOMIC DNA]</scope>
    <source>
        <strain evidence="7">YNYX2018</strain>
        <tissue evidence="7">Adults</tissue>
    </source>
</reference>
<keyword evidence="6" id="KW-0807">Transducer</keyword>
<keyword evidence="5 6" id="KW-0472">Membrane</keyword>
<evidence type="ECO:0000313" key="7">
    <source>
        <dbReference type="EMBL" id="KAF7994581.1"/>
    </source>
</evidence>
<name>A0A834XYH4_APHGI</name>
<comment type="subcellular location">
    <subcellularLocation>
        <location evidence="1 6">Cell membrane</location>
        <topology evidence="1 6">Multi-pass membrane protein</topology>
    </subcellularLocation>
</comment>
<keyword evidence="8" id="KW-1185">Reference proteome</keyword>
<dbReference type="AlphaFoldDB" id="A0A834XYH4"/>
<feature type="transmembrane region" description="Helical" evidence="6">
    <location>
        <begin position="69"/>
        <end position="89"/>
    </location>
</feature>
<dbReference type="OrthoDB" id="6366728at2759"/>
<proteinExistence type="inferred from homology"/>
<feature type="transmembrane region" description="Helical" evidence="6">
    <location>
        <begin position="260"/>
        <end position="281"/>
    </location>
</feature>
<dbReference type="Pfam" id="PF08395">
    <property type="entry name" value="7tm_7"/>
    <property type="match status" value="1"/>
</dbReference>
<accession>A0A834XYH4</accession>
<feature type="transmembrane region" description="Helical" evidence="6">
    <location>
        <begin position="227"/>
        <end position="248"/>
    </location>
</feature>
<feature type="transmembrane region" description="Helical" evidence="6">
    <location>
        <begin position="34"/>
        <end position="57"/>
    </location>
</feature>
<comment type="similarity">
    <text evidence="6">Belongs to the insect chemoreceptor superfamily. Gustatory receptor (GR) family.</text>
</comment>
<comment type="caution">
    <text evidence="7">The sequence shown here is derived from an EMBL/GenBank/DDBJ whole genome shotgun (WGS) entry which is preliminary data.</text>
</comment>
<keyword evidence="2 6" id="KW-1003">Cell membrane</keyword>
<feature type="transmembrane region" description="Helical" evidence="6">
    <location>
        <begin position="301"/>
        <end position="326"/>
    </location>
</feature>
<evidence type="ECO:0000256" key="5">
    <source>
        <dbReference type="ARBA" id="ARBA00023136"/>
    </source>
</evidence>
<protein>
    <recommendedName>
        <fullName evidence="6">Gustatory receptor</fullName>
    </recommendedName>
</protein>
<dbReference type="GO" id="GO:0005886">
    <property type="term" value="C:plasma membrane"/>
    <property type="evidence" value="ECO:0007669"/>
    <property type="project" value="UniProtKB-SubCell"/>
</dbReference>
<evidence type="ECO:0000256" key="1">
    <source>
        <dbReference type="ARBA" id="ARBA00004651"/>
    </source>
</evidence>
<keyword evidence="4 6" id="KW-1133">Transmembrane helix</keyword>
<dbReference type="InterPro" id="IPR013604">
    <property type="entry name" value="7TM_chemorcpt"/>
</dbReference>